<dbReference type="KEGG" id="mfv:Mfer_0313"/>
<reference evidence="18 19" key="1">
    <citation type="journal article" date="2010" name="Stand. Genomic Sci.">
        <title>Complete genome sequence of Methanothermus fervidus type strain (V24S).</title>
        <authorList>
            <person name="Anderson I."/>
            <person name="Djao O.D."/>
            <person name="Misra M."/>
            <person name="Chertkov O."/>
            <person name="Nolan M."/>
            <person name="Lucas S."/>
            <person name="Lapidus A."/>
            <person name="Del Rio T.G."/>
            <person name="Tice H."/>
            <person name="Cheng J.F."/>
            <person name="Tapia R."/>
            <person name="Han C."/>
            <person name="Goodwin L."/>
            <person name="Pitluck S."/>
            <person name="Liolios K."/>
            <person name="Ivanova N."/>
            <person name="Mavromatis K."/>
            <person name="Mikhailova N."/>
            <person name="Pati A."/>
            <person name="Brambilla E."/>
            <person name="Chen A."/>
            <person name="Palaniappan K."/>
            <person name="Land M."/>
            <person name="Hauser L."/>
            <person name="Chang Y.J."/>
            <person name="Jeffries C.D."/>
            <person name="Sikorski J."/>
            <person name="Spring S."/>
            <person name="Rohde M."/>
            <person name="Eichinger K."/>
            <person name="Huber H."/>
            <person name="Wirth R."/>
            <person name="Goker M."/>
            <person name="Detter J.C."/>
            <person name="Woyke T."/>
            <person name="Bristow J."/>
            <person name="Eisen J.A."/>
            <person name="Markowitz V."/>
            <person name="Hugenholtz P."/>
            <person name="Klenk H.P."/>
            <person name="Kyrpides N.C."/>
        </authorList>
    </citation>
    <scope>NUCLEOTIDE SEQUENCE [LARGE SCALE GENOMIC DNA]</scope>
    <source>
        <strain evidence="19">ATCC 43054 / DSM 2088 / JCM 10308 / V24 S</strain>
    </source>
</reference>
<dbReference type="HAMAP" id="MF_00087">
    <property type="entry name" value="Glu_tRNA_reductase"/>
    <property type="match status" value="1"/>
</dbReference>
<evidence type="ECO:0000256" key="12">
    <source>
        <dbReference type="PIRSR" id="PIRSR000445-4"/>
    </source>
</evidence>
<dbReference type="HOGENOM" id="CLU_035113_0_0_2"/>
<evidence type="ECO:0000313" key="18">
    <source>
        <dbReference type="EMBL" id="ADP77116.1"/>
    </source>
</evidence>
<dbReference type="Pfam" id="PF05201">
    <property type="entry name" value="GlutR_N"/>
    <property type="match status" value="1"/>
</dbReference>
<comment type="domain">
    <text evidence="8">Possesses an unusual extended V-shaped dimeric structure with each monomer consisting of three distinct domains arranged along a curved 'spinal' alpha-helix. The N-terminal catalytic domain specifically recognizes the glutamate moiety of the substrate. The second domain is the NADPH-binding domain, and the third C-terminal domain is responsible for dimerization.</text>
</comment>
<evidence type="ECO:0000256" key="6">
    <source>
        <dbReference type="ARBA" id="ARBA00023244"/>
    </source>
</evidence>
<evidence type="ECO:0000256" key="5">
    <source>
        <dbReference type="ARBA" id="ARBA00023002"/>
    </source>
</evidence>
<evidence type="ECO:0000256" key="4">
    <source>
        <dbReference type="ARBA" id="ARBA00022857"/>
    </source>
</evidence>
<evidence type="ECO:0000256" key="10">
    <source>
        <dbReference type="PIRSR" id="PIRSR000445-2"/>
    </source>
</evidence>
<evidence type="ECO:0000256" key="14">
    <source>
        <dbReference type="SAM" id="Coils"/>
    </source>
</evidence>
<dbReference type="Pfam" id="PF00745">
    <property type="entry name" value="GlutR_dimer"/>
    <property type="match status" value="1"/>
</dbReference>
<evidence type="ECO:0000256" key="9">
    <source>
        <dbReference type="PIRSR" id="PIRSR000445-1"/>
    </source>
</evidence>
<evidence type="ECO:0000259" key="16">
    <source>
        <dbReference type="Pfam" id="PF01488"/>
    </source>
</evidence>
<proteinExistence type="inferred from homology"/>
<evidence type="ECO:0000256" key="1">
    <source>
        <dbReference type="ARBA" id="ARBA00005059"/>
    </source>
</evidence>
<dbReference type="OrthoDB" id="4562at2157"/>
<organism evidence="18 19">
    <name type="scientific">Methanothermus fervidus (strain ATCC 43054 / DSM 2088 / JCM 10308 / V24 S)</name>
    <dbReference type="NCBI Taxonomy" id="523846"/>
    <lineage>
        <taxon>Archaea</taxon>
        <taxon>Methanobacteriati</taxon>
        <taxon>Methanobacteriota</taxon>
        <taxon>Methanomada group</taxon>
        <taxon>Methanobacteria</taxon>
        <taxon>Methanobacteriales</taxon>
        <taxon>Methanothermaceae</taxon>
        <taxon>Methanothermus</taxon>
    </lineage>
</organism>
<dbReference type="InterPro" id="IPR036343">
    <property type="entry name" value="GluRdtase_N_sf"/>
</dbReference>
<dbReference type="PIRSF" id="PIRSF000445">
    <property type="entry name" value="4pyrrol_synth_GluRdtase"/>
    <property type="match status" value="1"/>
</dbReference>
<feature type="active site" description="Nucleophile" evidence="8 9">
    <location>
        <position position="46"/>
    </location>
</feature>
<dbReference type="GO" id="GO:0008883">
    <property type="term" value="F:glutamyl-tRNA reductase activity"/>
    <property type="evidence" value="ECO:0007669"/>
    <property type="project" value="UniProtKB-UniRule"/>
</dbReference>
<dbReference type="AlphaFoldDB" id="E3GXT4"/>
<evidence type="ECO:0000256" key="7">
    <source>
        <dbReference type="ARBA" id="ARBA00047464"/>
    </source>
</evidence>
<keyword evidence="19" id="KW-1185">Reference proteome</keyword>
<comment type="catalytic activity">
    <reaction evidence="7 8 13">
        <text>(S)-4-amino-5-oxopentanoate + tRNA(Glu) + NADP(+) = L-glutamyl-tRNA(Glu) + NADPH + H(+)</text>
        <dbReference type="Rhea" id="RHEA:12344"/>
        <dbReference type="Rhea" id="RHEA-COMP:9663"/>
        <dbReference type="Rhea" id="RHEA-COMP:9680"/>
        <dbReference type="ChEBI" id="CHEBI:15378"/>
        <dbReference type="ChEBI" id="CHEBI:57501"/>
        <dbReference type="ChEBI" id="CHEBI:57783"/>
        <dbReference type="ChEBI" id="CHEBI:58349"/>
        <dbReference type="ChEBI" id="CHEBI:78442"/>
        <dbReference type="ChEBI" id="CHEBI:78520"/>
        <dbReference type="EC" id="1.2.1.70"/>
    </reaction>
</comment>
<dbReference type="GO" id="GO:0019353">
    <property type="term" value="P:protoporphyrinogen IX biosynthetic process from glutamate"/>
    <property type="evidence" value="ECO:0007669"/>
    <property type="project" value="TreeGrafter"/>
</dbReference>
<dbReference type="PANTHER" id="PTHR43013">
    <property type="entry name" value="GLUTAMYL-TRNA REDUCTASE"/>
    <property type="match status" value="1"/>
</dbReference>
<dbReference type="SUPFAM" id="SSF69742">
    <property type="entry name" value="Glutamyl tRNA-reductase catalytic, N-terminal domain"/>
    <property type="match status" value="1"/>
</dbReference>
<keyword evidence="14" id="KW-0175">Coiled coil</keyword>
<gene>
    <name evidence="8" type="primary">hemA</name>
    <name evidence="18" type="ordered locus">Mfer_0313</name>
</gene>
<dbReference type="EMBL" id="CP002278">
    <property type="protein sequence ID" value="ADP77116.1"/>
    <property type="molecule type" value="Genomic_DNA"/>
</dbReference>
<dbReference type="EC" id="1.2.1.70" evidence="3 8"/>
<dbReference type="InterPro" id="IPR036453">
    <property type="entry name" value="GluRdtase_dimer_dom_sf"/>
</dbReference>
<evidence type="ECO:0000259" key="17">
    <source>
        <dbReference type="Pfam" id="PF05201"/>
    </source>
</evidence>
<evidence type="ECO:0000259" key="15">
    <source>
        <dbReference type="Pfam" id="PF00745"/>
    </source>
</evidence>
<evidence type="ECO:0000256" key="3">
    <source>
        <dbReference type="ARBA" id="ARBA00012970"/>
    </source>
</evidence>
<dbReference type="InterPro" id="IPR015895">
    <property type="entry name" value="4pyrrol_synth_GluRdtase_N"/>
</dbReference>
<dbReference type="FunFam" id="3.40.50.720:FF:000031">
    <property type="entry name" value="Glutamyl-tRNA reductase"/>
    <property type="match status" value="1"/>
</dbReference>
<dbReference type="InterPro" id="IPR018214">
    <property type="entry name" value="GluRdtase_CS"/>
</dbReference>
<dbReference type="STRING" id="523846.Mfer_0313"/>
<feature type="binding site" evidence="8 11">
    <location>
        <begin position="169"/>
        <end position="174"/>
    </location>
    <ligand>
        <name>NADP(+)</name>
        <dbReference type="ChEBI" id="CHEBI:58349"/>
    </ligand>
</feature>
<dbReference type="SUPFAM" id="SSF51735">
    <property type="entry name" value="NAD(P)-binding Rossmann-fold domains"/>
    <property type="match status" value="1"/>
</dbReference>
<protein>
    <recommendedName>
        <fullName evidence="3 8">Glutamyl-tRNA reductase</fullName>
        <shortName evidence="8">GluTR</shortName>
        <ecNumber evidence="3 8">1.2.1.70</ecNumber>
    </recommendedName>
</protein>
<dbReference type="SUPFAM" id="SSF69075">
    <property type="entry name" value="Glutamyl tRNA-reductase dimerization domain"/>
    <property type="match status" value="1"/>
</dbReference>
<evidence type="ECO:0000256" key="11">
    <source>
        <dbReference type="PIRSR" id="PIRSR000445-3"/>
    </source>
</evidence>
<comment type="pathway">
    <text evidence="1 8 13">Porphyrin-containing compound metabolism; protoporphyrin-IX biosynthesis; 5-aminolevulinate from L-glutamyl-tRNA(Glu): step 1/2.</text>
</comment>
<dbReference type="Pfam" id="PF01488">
    <property type="entry name" value="Shikimate_DH"/>
    <property type="match status" value="1"/>
</dbReference>
<keyword evidence="6 8" id="KW-0627">Porphyrin biosynthesis</keyword>
<dbReference type="InterPro" id="IPR000343">
    <property type="entry name" value="4pyrrol_synth_GluRdtase"/>
</dbReference>
<feature type="domain" description="Glutamyl-tRNA reductase N-terminal" evidence="17">
    <location>
        <begin position="5"/>
        <end position="136"/>
    </location>
</feature>
<feature type="domain" description="Tetrapyrrole biosynthesis glutamyl-tRNA reductase dimerisation" evidence="15">
    <location>
        <begin position="298"/>
        <end position="393"/>
    </location>
</feature>
<dbReference type="CDD" id="cd05213">
    <property type="entry name" value="NAD_bind_Glutamyl_tRNA_reduct"/>
    <property type="match status" value="1"/>
</dbReference>
<dbReference type="PROSITE" id="PS00747">
    <property type="entry name" value="GLUTR"/>
    <property type="match status" value="1"/>
</dbReference>
<accession>E3GXT4</accession>
<dbReference type="Proteomes" id="UP000002315">
    <property type="component" value="Chromosome"/>
</dbReference>
<dbReference type="Gene3D" id="3.30.460.30">
    <property type="entry name" value="Glutamyl-tRNA reductase, N-terminal domain"/>
    <property type="match status" value="1"/>
</dbReference>
<evidence type="ECO:0000256" key="8">
    <source>
        <dbReference type="HAMAP-Rule" id="MF_00087"/>
    </source>
</evidence>
<evidence type="ECO:0000256" key="13">
    <source>
        <dbReference type="RuleBase" id="RU000584"/>
    </source>
</evidence>
<comment type="miscellaneous">
    <text evidence="8">During catalysis, the active site Cys acts as a nucleophile attacking the alpha-carbonyl group of tRNA-bound glutamate with the formation of a thioester intermediate between enzyme and glutamate, and the concomitant release of tRNA(Glu). The thioester intermediate is finally reduced by direct hydride transfer from NADPH, to form the product GSA.</text>
</comment>
<comment type="similarity">
    <text evidence="2 8 13">Belongs to the glutamyl-tRNA reductase family.</text>
</comment>
<feature type="binding site" evidence="8 10">
    <location>
        <position position="100"/>
    </location>
    <ligand>
        <name>substrate</name>
    </ligand>
</feature>
<dbReference type="PANTHER" id="PTHR43013:SF1">
    <property type="entry name" value="GLUTAMYL-TRNA REDUCTASE"/>
    <property type="match status" value="1"/>
</dbReference>
<keyword evidence="5 8" id="KW-0560">Oxidoreductase</keyword>
<evidence type="ECO:0000313" key="19">
    <source>
        <dbReference type="Proteomes" id="UP000002315"/>
    </source>
</evidence>
<dbReference type="InterPro" id="IPR015896">
    <property type="entry name" value="4pyrrol_synth_GluRdtase_dimer"/>
</dbReference>
<name>E3GXT4_METFV</name>
<keyword evidence="4 8" id="KW-0521">NADP</keyword>
<dbReference type="GO" id="GO:0050661">
    <property type="term" value="F:NADP binding"/>
    <property type="evidence" value="ECO:0007669"/>
    <property type="project" value="InterPro"/>
</dbReference>
<evidence type="ECO:0000256" key="2">
    <source>
        <dbReference type="ARBA" id="ARBA00005916"/>
    </source>
</evidence>
<dbReference type="InterPro" id="IPR006151">
    <property type="entry name" value="Shikm_DH/Glu-tRNA_Rdtase"/>
</dbReference>
<dbReference type="UniPathway" id="UPA00251">
    <property type="reaction ID" value="UER00316"/>
</dbReference>
<feature type="coiled-coil region" evidence="14">
    <location>
        <begin position="282"/>
        <end position="348"/>
    </location>
</feature>
<comment type="function">
    <text evidence="8">Catalyzes the NADPH-dependent reduction of glutamyl-tRNA(Glu) to glutamate 1-semialdehyde (GSA).</text>
</comment>
<sequence>MIINIRVDHKMADVKTLEESAPRMAKIIKSLWKAGKIKECVSIKTCNRVEYYIVTDNFDENIFKNMDVIIEKNKKAILHLLKLASGLESMIIGETQILGQIKDAKLQAQNNGTCGDLLELIFNKAIHVGQVVRKKTKISEGSVSIGSAAVELAESICGSLENKKVLVVGAGEMGTLVAKSLADKNLEAILVANRTYDRAVKLAKELGGRAIRFEKLKDVIKDVDIIISATGAPHPVITRERIKKIPPERRKSVIIIDIANPRDVEEGVKDLGVNVFDIDSLRVIAEKNRKKREKEAEKAEKIIEEEMISLEKMLKHKEVEEIISKIRIKAEKIRNKEVKKALKMLETSNNPEKIFNDLTRSIINKLFHDITVKIRKAAEEDKKHVIEACEFLFT</sequence>
<feature type="binding site" evidence="8 10">
    <location>
        <position position="89"/>
    </location>
    <ligand>
        <name>substrate</name>
    </ligand>
</feature>
<feature type="domain" description="Quinate/shikimate 5-dehydrogenase/glutamyl-tRNA reductase" evidence="16">
    <location>
        <begin position="151"/>
        <end position="283"/>
    </location>
</feature>
<dbReference type="NCBIfam" id="TIGR01035">
    <property type="entry name" value="hemA"/>
    <property type="match status" value="1"/>
</dbReference>
<comment type="subunit">
    <text evidence="8">Homodimer.</text>
</comment>
<dbReference type="InterPro" id="IPR036291">
    <property type="entry name" value="NAD(P)-bd_dom_sf"/>
</dbReference>
<dbReference type="Gene3D" id="3.40.50.720">
    <property type="entry name" value="NAD(P)-binding Rossmann-like Domain"/>
    <property type="match status" value="1"/>
</dbReference>
<feature type="binding site" evidence="8 10">
    <location>
        <begin position="94"/>
        <end position="96"/>
    </location>
    <ligand>
        <name>substrate</name>
    </ligand>
</feature>
<feature type="site" description="Important for activity" evidence="8 12">
    <location>
        <position position="79"/>
    </location>
</feature>
<feature type="binding site" evidence="8 10">
    <location>
        <begin position="45"/>
        <end position="48"/>
    </location>
    <ligand>
        <name>substrate</name>
    </ligand>
</feature>